<evidence type="ECO:0000313" key="1">
    <source>
        <dbReference type="EMBL" id="CAI6335290.1"/>
    </source>
</evidence>
<dbReference type="Proteomes" id="UP001152607">
    <property type="component" value="Unassembled WGS sequence"/>
</dbReference>
<reference evidence="1" key="1">
    <citation type="submission" date="2023-01" db="EMBL/GenBank/DDBJ databases">
        <authorList>
            <person name="Van Ghelder C."/>
            <person name="Rancurel C."/>
        </authorList>
    </citation>
    <scope>NUCLEOTIDE SEQUENCE</scope>
    <source>
        <strain evidence="1">CNCM I-4278</strain>
    </source>
</reference>
<sequence length="118" mass="13708">MRDNCNFRSTTKLCSRKSYFASTSEQRLYQWIGHPNRAPLSSPHRKPHSVIVQSFNLHRSLRRSSEFASPRVGRARSSKLNEPLAPNSLLPFTSLDRHLVMYWFSQLSLRSGCQQLYP</sequence>
<dbReference type="EMBL" id="CAOQHR010000005">
    <property type="protein sequence ID" value="CAI6335290.1"/>
    <property type="molecule type" value="Genomic_DNA"/>
</dbReference>
<gene>
    <name evidence="1" type="ORF">PDIGIT_LOCUS8369</name>
</gene>
<comment type="caution">
    <text evidence="1">The sequence shown here is derived from an EMBL/GenBank/DDBJ whole genome shotgun (WGS) entry which is preliminary data.</text>
</comment>
<protein>
    <submittedName>
        <fullName evidence="1">Uncharacterized protein</fullName>
    </submittedName>
</protein>
<name>A0A9W4UFZ0_9PLEO</name>
<organism evidence="1 2">
    <name type="scientific">Periconia digitata</name>
    <dbReference type="NCBI Taxonomy" id="1303443"/>
    <lineage>
        <taxon>Eukaryota</taxon>
        <taxon>Fungi</taxon>
        <taxon>Dikarya</taxon>
        <taxon>Ascomycota</taxon>
        <taxon>Pezizomycotina</taxon>
        <taxon>Dothideomycetes</taxon>
        <taxon>Pleosporomycetidae</taxon>
        <taxon>Pleosporales</taxon>
        <taxon>Massarineae</taxon>
        <taxon>Periconiaceae</taxon>
        <taxon>Periconia</taxon>
    </lineage>
</organism>
<evidence type="ECO:0000313" key="2">
    <source>
        <dbReference type="Proteomes" id="UP001152607"/>
    </source>
</evidence>
<proteinExistence type="predicted"/>
<keyword evidence="2" id="KW-1185">Reference proteome</keyword>
<dbReference type="AlphaFoldDB" id="A0A9W4UFZ0"/>
<accession>A0A9W4UFZ0</accession>